<keyword evidence="3" id="KW-1185">Reference proteome</keyword>
<dbReference type="Gene3D" id="3.40.630.30">
    <property type="match status" value="1"/>
</dbReference>
<organism evidence="2 3">
    <name type="scientific">Pseudomonas nabeulensis</name>
    <dbReference type="NCBI Taxonomy" id="2293833"/>
    <lineage>
        <taxon>Bacteria</taxon>
        <taxon>Pseudomonadati</taxon>
        <taxon>Pseudomonadota</taxon>
        <taxon>Gammaproteobacteria</taxon>
        <taxon>Pseudomonadales</taxon>
        <taxon>Pseudomonadaceae</taxon>
        <taxon>Pseudomonas</taxon>
    </lineage>
</organism>
<evidence type="ECO:0000313" key="3">
    <source>
        <dbReference type="Proteomes" id="UP000297734"/>
    </source>
</evidence>
<keyword evidence="2" id="KW-0808">Transferase</keyword>
<evidence type="ECO:0000259" key="1">
    <source>
        <dbReference type="Pfam" id="PF13480"/>
    </source>
</evidence>
<protein>
    <submittedName>
        <fullName evidence="2">GNAT family N-acetyltransferase</fullName>
    </submittedName>
</protein>
<dbReference type="SUPFAM" id="SSF55729">
    <property type="entry name" value="Acyl-CoA N-acyltransferases (Nat)"/>
    <property type="match status" value="1"/>
</dbReference>
<dbReference type="Proteomes" id="UP000297734">
    <property type="component" value="Unassembled WGS sequence"/>
</dbReference>
<dbReference type="OrthoDB" id="6028172at2"/>
<dbReference type="InterPro" id="IPR038740">
    <property type="entry name" value="BioF2-like_GNAT_dom"/>
</dbReference>
<sequence>MTIEIITFEKFEDIPTDEYVQLISNVDTPAFYDPRFLKAAEHFPLLPPLRIIYFMAYLNGQPSAFMPCYLQTAQQIDPFGLLANTASISFSEQGTGLFSHVMHCYDTKIIATNDKKEHTGKLLNAQHKIACEWEAEYFGFLNTCDTSLITAAQASGMQTRFMLDRFYLDIVKKNNFELLVEELPADGRREMKRQLRRFSESNAKIIIEAPPLTTLPELVTLCQRTTARHGTPHYFPEKPLFDFVTCCGDMVRTFTVRQDDQLIAGFICFLEEATLHMWCAGMTYDDVKFSPFTILVAEAYQYAFAHKITRVEMGRLNTKIKTRLGFSPLPLFSIIGNPKEEFKL</sequence>
<evidence type="ECO:0000313" key="2">
    <source>
        <dbReference type="EMBL" id="TFY93470.1"/>
    </source>
</evidence>
<feature type="domain" description="BioF2-like acetyltransferase" evidence="1">
    <location>
        <begin position="187"/>
        <end position="318"/>
    </location>
</feature>
<dbReference type="RefSeq" id="WP_135308738.1">
    <property type="nucleotide sequence ID" value="NZ_QUZT01000022.1"/>
</dbReference>
<reference evidence="2 3" key="1">
    <citation type="journal article" date="2019" name="Syst. Appl. Microbiol.">
        <title>New species of pathogenic Pseudomonas isolated from citrus in Tunisia: Proposal of Pseudomonas kairouanensis sp. nov. and Pseudomonas nabeulensis sp. nov.</title>
        <authorList>
            <person name="Oueslati M."/>
            <person name="Mulet M."/>
            <person name="Gomila M."/>
            <person name="Berge O."/>
            <person name="Hajlaoui M.R."/>
            <person name="Lalucat J."/>
            <person name="Sadfi-Zouaoui N."/>
            <person name="Garcia-Valdes E."/>
        </authorList>
    </citation>
    <scope>NUCLEOTIDE SEQUENCE [LARGE SCALE GENOMIC DNA]</scope>
    <source>
        <strain evidence="2 3">E10B</strain>
    </source>
</reference>
<gene>
    <name evidence="2" type="ORF">DYL61_13630</name>
</gene>
<accession>A0A4Z0B439</accession>
<dbReference type="EMBL" id="QUZT01000022">
    <property type="protein sequence ID" value="TFY93470.1"/>
    <property type="molecule type" value="Genomic_DNA"/>
</dbReference>
<dbReference type="InterPro" id="IPR016181">
    <property type="entry name" value="Acyl_CoA_acyltransferase"/>
</dbReference>
<dbReference type="AlphaFoldDB" id="A0A4Z0B439"/>
<name>A0A4Z0B439_9PSED</name>
<comment type="caution">
    <text evidence="2">The sequence shown here is derived from an EMBL/GenBank/DDBJ whole genome shotgun (WGS) entry which is preliminary data.</text>
</comment>
<dbReference type="Pfam" id="PF13480">
    <property type="entry name" value="Acetyltransf_6"/>
    <property type="match status" value="1"/>
</dbReference>
<dbReference type="GO" id="GO:0016740">
    <property type="term" value="F:transferase activity"/>
    <property type="evidence" value="ECO:0007669"/>
    <property type="project" value="UniProtKB-KW"/>
</dbReference>
<proteinExistence type="predicted"/>